<accession>A0A395N5A0</accession>
<dbReference type="AlphaFoldDB" id="A0A395N5A0"/>
<dbReference type="Proteomes" id="UP000265631">
    <property type="component" value="Unassembled WGS sequence"/>
</dbReference>
<proteinExistence type="predicted"/>
<evidence type="ECO:0008006" key="3">
    <source>
        <dbReference type="Google" id="ProtNLM"/>
    </source>
</evidence>
<dbReference type="STRING" id="2594813.A0A395N5A0"/>
<keyword evidence="2" id="KW-1185">Reference proteome</keyword>
<name>A0A395N5A0_9HYPO</name>
<comment type="caution">
    <text evidence="1">The sequence shown here is derived from an EMBL/GenBank/DDBJ whole genome shotgun (WGS) entry which is preliminary data.</text>
</comment>
<gene>
    <name evidence="1" type="ORF">FIE12Z_810</name>
</gene>
<evidence type="ECO:0000313" key="1">
    <source>
        <dbReference type="EMBL" id="RFN54963.1"/>
    </source>
</evidence>
<evidence type="ECO:0000313" key="2">
    <source>
        <dbReference type="Proteomes" id="UP000265631"/>
    </source>
</evidence>
<sequence length="344" mass="39081">MTDLLFQEFPPIPSSSQTPQAIVLQENYEYDDTAPPVPPEFQNHVPHRMKHNGKLRLYKNEQGFLYMRNPAGDMGIVLFIRDGIHLHLVLPLRIMIIGTEFRPLLDKQQDQQPIVVTLTSGSSLQSGSTKLKRYLRTFWNCARHDTTTVMPLGLYAERYAELFSDANFMNNVNTIQTGIVPEAERVLRNGSFSLDNLLGLPDATTYSNSCQVIYLRIYIDLDGSGSVGFYVGQSHSVVRRMKEHEAVTTSGGREQRSCHYRVARKTTEDNRYAVVLCSWDSQNKISLNLLAIAEQTMMSLFDSYNSWISSSNPDTTFTTELRKTHNQAVYIKSVANEAKQKVGW</sequence>
<reference evidence="1 2" key="1">
    <citation type="journal article" date="2018" name="PLoS Pathog.">
        <title>Evolution of structural diversity of trichothecenes, a family of toxins produced by plant pathogenic and entomopathogenic fungi.</title>
        <authorList>
            <person name="Proctor R.H."/>
            <person name="McCormick S.P."/>
            <person name="Kim H.S."/>
            <person name="Cardoza R.E."/>
            <person name="Stanley A.M."/>
            <person name="Lindo L."/>
            <person name="Kelly A."/>
            <person name="Brown D.W."/>
            <person name="Lee T."/>
            <person name="Vaughan M.M."/>
            <person name="Alexander N.J."/>
            <person name="Busman M."/>
            <person name="Gutierrez S."/>
        </authorList>
    </citation>
    <scope>NUCLEOTIDE SEQUENCE [LARGE SCALE GENOMIC DNA]</scope>
    <source>
        <strain evidence="1 2">NRRL 13405</strain>
    </source>
</reference>
<dbReference type="EMBL" id="PXXK01000013">
    <property type="protein sequence ID" value="RFN54963.1"/>
    <property type="molecule type" value="Genomic_DNA"/>
</dbReference>
<organism evidence="1 2">
    <name type="scientific">Fusarium flagelliforme</name>
    <dbReference type="NCBI Taxonomy" id="2675880"/>
    <lineage>
        <taxon>Eukaryota</taxon>
        <taxon>Fungi</taxon>
        <taxon>Dikarya</taxon>
        <taxon>Ascomycota</taxon>
        <taxon>Pezizomycotina</taxon>
        <taxon>Sordariomycetes</taxon>
        <taxon>Hypocreomycetidae</taxon>
        <taxon>Hypocreales</taxon>
        <taxon>Nectriaceae</taxon>
        <taxon>Fusarium</taxon>
        <taxon>Fusarium incarnatum-equiseti species complex</taxon>
    </lineage>
</organism>
<protein>
    <recommendedName>
        <fullName evidence="3">GIY-YIG domain-containing protein</fullName>
    </recommendedName>
</protein>